<proteinExistence type="inferred from homology"/>
<feature type="transmembrane region" description="Helical" evidence="4">
    <location>
        <begin position="335"/>
        <end position="357"/>
    </location>
</feature>
<dbReference type="Pfam" id="PF03015">
    <property type="entry name" value="Sterile"/>
    <property type="match status" value="1"/>
</dbReference>
<sequence>METSVAESFRNGIVLITGSTGFLGKILTEKLLRSCPVKNVVVLVRSKKELNASQRVAKIYKQALFDRIRHEKPEFTKSIKIIEGNLEEPSLGLSLNDLEWMIENVNFVFHCAATIKFNEPLDLASKINIQGTENLLALASKMKNLKGFVHVSTAYSHCPRNEIKEEYYNVPVTATELKNMLVDNAPTSSIIEDWPNTYTFTKAVTENVILTNEYCLPVSIFRPSIIGCTKSEPEPGWLENMNGPTGLIAGVMVGFLRTAPNIGSNITDIIPADYTVNALISVMWDTVNRHKQSNGVPFEAPKIYNYVSCVESPLTWDRYSKEMHDQFYTAPPLQAMWYGFYIPYTNFIVGSILRFFLHRIPAAFMDLMLILSGKSPKMLKMYSKSENMIDLLHEFSIRQWIFDNRNTRELWLSLNKDDQNTFRFSLKKFDWSSYIGSYYHGIRKHILHEDLNNVERALSKHKMLLRMHQFCVVLIMYLVFHLCWMFIKYLF</sequence>
<dbReference type="Pfam" id="PF07993">
    <property type="entry name" value="NAD_binding_4"/>
    <property type="match status" value="1"/>
</dbReference>
<evidence type="ECO:0000313" key="7">
    <source>
        <dbReference type="EMBL" id="MBY22753.1"/>
    </source>
</evidence>
<dbReference type="PANTHER" id="PTHR11011:SF60">
    <property type="entry name" value="FATTY ACYL-COA REDUCTASE-RELATED"/>
    <property type="match status" value="1"/>
</dbReference>
<comment type="function">
    <text evidence="4">Catalyzes the reduction of fatty acyl-CoA to fatty alcohols.</text>
</comment>
<evidence type="ECO:0000259" key="6">
    <source>
        <dbReference type="Pfam" id="PF07993"/>
    </source>
</evidence>
<dbReference type="CDD" id="cd05236">
    <property type="entry name" value="FAR-N_SDR_e"/>
    <property type="match status" value="1"/>
</dbReference>
<name>A0A2S2NZV8_SCHGA</name>
<evidence type="ECO:0000256" key="1">
    <source>
        <dbReference type="ARBA" id="ARBA00005928"/>
    </source>
</evidence>
<dbReference type="PANTHER" id="PTHR11011">
    <property type="entry name" value="MALE STERILITY PROTEIN 2-RELATED"/>
    <property type="match status" value="1"/>
</dbReference>
<accession>A0A2S2NZV8</accession>
<comment type="similarity">
    <text evidence="1 4">Belongs to the fatty acyl-CoA reductase family.</text>
</comment>
<dbReference type="InterPro" id="IPR026055">
    <property type="entry name" value="FAR"/>
</dbReference>
<dbReference type="GO" id="GO:0005777">
    <property type="term" value="C:peroxisome"/>
    <property type="evidence" value="ECO:0007669"/>
    <property type="project" value="TreeGrafter"/>
</dbReference>
<keyword evidence="4" id="KW-0521">NADP</keyword>
<dbReference type="InterPro" id="IPR036291">
    <property type="entry name" value="NAD(P)-bd_dom_sf"/>
</dbReference>
<feature type="transmembrane region" description="Helical" evidence="4">
    <location>
        <begin position="470"/>
        <end position="487"/>
    </location>
</feature>
<keyword evidence="3 4" id="KW-0443">Lipid metabolism</keyword>
<dbReference type="AlphaFoldDB" id="A0A2S2NZV8"/>
<feature type="domain" description="Thioester reductase (TE)" evidence="6">
    <location>
        <begin position="16"/>
        <end position="278"/>
    </location>
</feature>
<dbReference type="GO" id="GO:0102965">
    <property type="term" value="F:alcohol-forming long-chain fatty acyl-CoA reductase activity"/>
    <property type="evidence" value="ECO:0007669"/>
    <property type="project" value="UniProtKB-EC"/>
</dbReference>
<comment type="catalytic activity">
    <reaction evidence="4">
        <text>a long-chain fatty acyl-CoA + 2 NADPH + 2 H(+) = a long-chain primary fatty alcohol + 2 NADP(+) + CoA</text>
        <dbReference type="Rhea" id="RHEA:52716"/>
        <dbReference type="ChEBI" id="CHEBI:15378"/>
        <dbReference type="ChEBI" id="CHEBI:57287"/>
        <dbReference type="ChEBI" id="CHEBI:57783"/>
        <dbReference type="ChEBI" id="CHEBI:58349"/>
        <dbReference type="ChEBI" id="CHEBI:77396"/>
        <dbReference type="ChEBI" id="CHEBI:83139"/>
        <dbReference type="EC" id="1.2.1.84"/>
    </reaction>
</comment>
<keyword evidence="4" id="KW-0560">Oxidoreductase</keyword>
<protein>
    <recommendedName>
        <fullName evidence="4">Fatty acyl-CoA reductase</fullName>
        <ecNumber evidence="4">1.2.1.84</ecNumber>
    </recommendedName>
</protein>
<feature type="domain" description="Fatty acyl-CoA reductase C-terminal" evidence="5">
    <location>
        <begin position="357"/>
        <end position="449"/>
    </location>
</feature>
<reference evidence="7" key="1">
    <citation type="submission" date="2018-04" db="EMBL/GenBank/DDBJ databases">
        <title>Transcriptome of Schizaphis graminum biotype I.</title>
        <authorList>
            <person name="Scully E.D."/>
            <person name="Geib S.M."/>
            <person name="Palmer N.A."/>
            <person name="Koch K."/>
            <person name="Bradshaw J."/>
            <person name="Heng-Moss T."/>
            <person name="Sarath G."/>
        </authorList>
    </citation>
    <scope>NUCLEOTIDE SEQUENCE</scope>
</reference>
<dbReference type="EMBL" id="GGMR01010134">
    <property type="protein sequence ID" value="MBY22753.1"/>
    <property type="molecule type" value="Transcribed_RNA"/>
</dbReference>
<evidence type="ECO:0000256" key="3">
    <source>
        <dbReference type="ARBA" id="ARBA00023098"/>
    </source>
</evidence>
<evidence type="ECO:0000256" key="2">
    <source>
        <dbReference type="ARBA" id="ARBA00022516"/>
    </source>
</evidence>
<organism evidence="7">
    <name type="scientific">Schizaphis graminum</name>
    <name type="common">Green bug aphid</name>
    <dbReference type="NCBI Taxonomy" id="13262"/>
    <lineage>
        <taxon>Eukaryota</taxon>
        <taxon>Metazoa</taxon>
        <taxon>Ecdysozoa</taxon>
        <taxon>Arthropoda</taxon>
        <taxon>Hexapoda</taxon>
        <taxon>Insecta</taxon>
        <taxon>Pterygota</taxon>
        <taxon>Neoptera</taxon>
        <taxon>Paraneoptera</taxon>
        <taxon>Hemiptera</taxon>
        <taxon>Sternorrhyncha</taxon>
        <taxon>Aphidomorpha</taxon>
        <taxon>Aphidoidea</taxon>
        <taxon>Aphididae</taxon>
        <taxon>Aphidini</taxon>
        <taxon>Schizaphis</taxon>
    </lineage>
</organism>
<dbReference type="GO" id="GO:0035336">
    <property type="term" value="P:long-chain fatty-acyl-CoA metabolic process"/>
    <property type="evidence" value="ECO:0007669"/>
    <property type="project" value="TreeGrafter"/>
</dbReference>
<keyword evidence="2 4" id="KW-0444">Lipid biosynthesis</keyword>
<evidence type="ECO:0000259" key="5">
    <source>
        <dbReference type="Pfam" id="PF03015"/>
    </source>
</evidence>
<dbReference type="SUPFAM" id="SSF51735">
    <property type="entry name" value="NAD(P)-binding Rossmann-fold domains"/>
    <property type="match status" value="1"/>
</dbReference>
<dbReference type="EC" id="1.2.1.84" evidence="4"/>
<dbReference type="CDD" id="cd09071">
    <property type="entry name" value="FAR_C"/>
    <property type="match status" value="1"/>
</dbReference>
<keyword evidence="4" id="KW-0472">Membrane</keyword>
<dbReference type="InterPro" id="IPR013120">
    <property type="entry name" value="FAR_NAD-bd"/>
</dbReference>
<dbReference type="GO" id="GO:0080019">
    <property type="term" value="F:alcohol-forming very long-chain fatty acyl-CoA reductase activity"/>
    <property type="evidence" value="ECO:0007669"/>
    <property type="project" value="InterPro"/>
</dbReference>
<gene>
    <name evidence="7" type="primary">far1_6</name>
    <name evidence="7" type="ORF">g.19635</name>
</gene>
<dbReference type="Gene3D" id="3.40.50.720">
    <property type="entry name" value="NAD(P)-binding Rossmann-like Domain"/>
    <property type="match status" value="1"/>
</dbReference>
<keyword evidence="4" id="KW-1133">Transmembrane helix</keyword>
<evidence type="ECO:0000256" key="4">
    <source>
        <dbReference type="RuleBase" id="RU363097"/>
    </source>
</evidence>
<keyword evidence="4" id="KW-0812">Transmembrane</keyword>
<dbReference type="InterPro" id="IPR033640">
    <property type="entry name" value="FAR_C"/>
</dbReference>